<reference evidence="8" key="1">
    <citation type="submission" date="2023-07" db="EMBL/GenBank/DDBJ databases">
        <title>Chromosome-level Genome Assembly of Striped Snakehead (Channa striata).</title>
        <authorList>
            <person name="Liu H."/>
        </authorList>
    </citation>
    <scope>NUCLEOTIDE SEQUENCE</scope>
    <source>
        <strain evidence="8">Gz</strain>
        <tissue evidence="8">Muscle</tissue>
    </source>
</reference>
<dbReference type="FunFam" id="1.10.437.10:FF:000017">
    <property type="entry name" value="MCL1, BCL2 family apoptosis regulator"/>
    <property type="match status" value="1"/>
</dbReference>
<keyword evidence="4" id="KW-0963">Cytoplasm</keyword>
<dbReference type="Pfam" id="PF00452">
    <property type="entry name" value="Bcl-2"/>
    <property type="match status" value="1"/>
</dbReference>
<evidence type="ECO:0000259" key="7">
    <source>
        <dbReference type="SMART" id="SM00337"/>
    </source>
</evidence>
<dbReference type="GO" id="GO:0001836">
    <property type="term" value="P:release of cytochrome c from mitochondria"/>
    <property type="evidence" value="ECO:0007669"/>
    <property type="project" value="TreeGrafter"/>
</dbReference>
<comment type="caution">
    <text evidence="8">The sequence shown here is derived from an EMBL/GenBank/DDBJ whole genome shotgun (WGS) entry which is preliminary data.</text>
</comment>
<evidence type="ECO:0000313" key="9">
    <source>
        <dbReference type="Proteomes" id="UP001187415"/>
    </source>
</evidence>
<comment type="similarity">
    <text evidence="3">Belongs to the Bcl-2 family.</text>
</comment>
<dbReference type="PRINTS" id="PR01862">
    <property type="entry name" value="BCL2FAMILY"/>
</dbReference>
<dbReference type="PROSITE" id="PS50062">
    <property type="entry name" value="BCL2_FAMILY"/>
    <property type="match status" value="1"/>
</dbReference>
<dbReference type="AlphaFoldDB" id="A0AA88MV11"/>
<evidence type="ECO:0000256" key="2">
    <source>
        <dbReference type="ARBA" id="ARBA00004496"/>
    </source>
</evidence>
<dbReference type="EMBL" id="JAUPFM010000008">
    <property type="protein sequence ID" value="KAK2845119.1"/>
    <property type="molecule type" value="Genomic_DNA"/>
</dbReference>
<dbReference type="InterPro" id="IPR036834">
    <property type="entry name" value="Bcl-2-like_sf"/>
</dbReference>
<dbReference type="GO" id="GO:0097192">
    <property type="term" value="P:extrinsic apoptotic signaling pathway in absence of ligand"/>
    <property type="evidence" value="ECO:0007669"/>
    <property type="project" value="TreeGrafter"/>
</dbReference>
<proteinExistence type="inferred from homology"/>
<dbReference type="PANTHER" id="PTHR11256">
    <property type="entry name" value="BCL-2 RELATED"/>
    <property type="match status" value="1"/>
</dbReference>
<evidence type="ECO:0000256" key="3">
    <source>
        <dbReference type="ARBA" id="ARBA00009458"/>
    </source>
</evidence>
<dbReference type="InterPro" id="IPR026298">
    <property type="entry name" value="Bcl-2_fam"/>
</dbReference>
<protein>
    <recommendedName>
        <fullName evidence="7">Bcl-2 Bcl-2 homology region 1-3 domain-containing protein</fullName>
    </recommendedName>
</protein>
<gene>
    <name evidence="8" type="ORF">Q5P01_011778</name>
</gene>
<dbReference type="SUPFAM" id="SSF56854">
    <property type="entry name" value="Bcl-2 inhibitors of programmed cell death"/>
    <property type="match status" value="1"/>
</dbReference>
<dbReference type="GO" id="GO:0005634">
    <property type="term" value="C:nucleus"/>
    <property type="evidence" value="ECO:0007669"/>
    <property type="project" value="UniProtKB-SubCell"/>
</dbReference>
<dbReference type="GO" id="GO:0008630">
    <property type="term" value="P:intrinsic apoptotic signaling pathway in response to DNA damage"/>
    <property type="evidence" value="ECO:0007669"/>
    <property type="project" value="TreeGrafter"/>
</dbReference>
<dbReference type="GO" id="GO:0042981">
    <property type="term" value="P:regulation of apoptotic process"/>
    <property type="evidence" value="ECO:0007669"/>
    <property type="project" value="InterPro"/>
</dbReference>
<dbReference type="GO" id="GO:0015267">
    <property type="term" value="F:channel activity"/>
    <property type="evidence" value="ECO:0007669"/>
    <property type="project" value="TreeGrafter"/>
</dbReference>
<keyword evidence="6" id="KW-0539">Nucleus</keyword>
<name>A0AA88MV11_CHASR</name>
<dbReference type="PANTHER" id="PTHR11256:SF46">
    <property type="entry name" value="INDUCED MYELOID LEUKEMIA CELL DIFFERENTIATION PROTEIN MCL-1"/>
    <property type="match status" value="1"/>
</dbReference>
<keyword evidence="9" id="KW-1185">Reference proteome</keyword>
<dbReference type="Gene3D" id="1.10.437.10">
    <property type="entry name" value="Blc2-like"/>
    <property type="match status" value="1"/>
</dbReference>
<evidence type="ECO:0000256" key="1">
    <source>
        <dbReference type="ARBA" id="ARBA00004123"/>
    </source>
</evidence>
<dbReference type="GO" id="GO:0008053">
    <property type="term" value="P:mitochondrial fusion"/>
    <property type="evidence" value="ECO:0007669"/>
    <property type="project" value="TreeGrafter"/>
</dbReference>
<keyword evidence="5" id="KW-0053">Apoptosis</keyword>
<dbReference type="InterPro" id="IPR013281">
    <property type="entry name" value="Apop_reg_Mc1"/>
</dbReference>
<evidence type="ECO:0000256" key="4">
    <source>
        <dbReference type="ARBA" id="ARBA00022490"/>
    </source>
</evidence>
<dbReference type="PRINTS" id="PR01866">
    <property type="entry name" value="APOPREGMCL1"/>
</dbReference>
<evidence type="ECO:0000256" key="6">
    <source>
        <dbReference type="ARBA" id="ARBA00023242"/>
    </source>
</evidence>
<dbReference type="SMART" id="SM00337">
    <property type="entry name" value="BCL"/>
    <property type="match status" value="1"/>
</dbReference>
<feature type="domain" description="Bcl-2 Bcl-2 homology region 1-3" evidence="7">
    <location>
        <begin position="142"/>
        <end position="248"/>
    </location>
</feature>
<dbReference type="GO" id="GO:0005741">
    <property type="term" value="C:mitochondrial outer membrane"/>
    <property type="evidence" value="ECO:0007669"/>
    <property type="project" value="TreeGrafter"/>
</dbReference>
<dbReference type="CDD" id="cd06845">
    <property type="entry name" value="Bcl-2_like"/>
    <property type="match status" value="1"/>
</dbReference>
<organism evidence="8 9">
    <name type="scientific">Channa striata</name>
    <name type="common">Snakehead murrel</name>
    <name type="synonym">Ophicephalus striatus</name>
    <dbReference type="NCBI Taxonomy" id="64152"/>
    <lineage>
        <taxon>Eukaryota</taxon>
        <taxon>Metazoa</taxon>
        <taxon>Chordata</taxon>
        <taxon>Craniata</taxon>
        <taxon>Vertebrata</taxon>
        <taxon>Euteleostomi</taxon>
        <taxon>Actinopterygii</taxon>
        <taxon>Neopterygii</taxon>
        <taxon>Teleostei</taxon>
        <taxon>Neoteleostei</taxon>
        <taxon>Acanthomorphata</taxon>
        <taxon>Anabantaria</taxon>
        <taxon>Anabantiformes</taxon>
        <taxon>Channoidei</taxon>
        <taxon>Channidae</taxon>
        <taxon>Channa</taxon>
    </lineage>
</organism>
<evidence type="ECO:0000313" key="8">
    <source>
        <dbReference type="EMBL" id="KAK2845119.1"/>
    </source>
</evidence>
<dbReference type="InterPro" id="IPR002475">
    <property type="entry name" value="Bcl2-like"/>
</dbReference>
<dbReference type="GO" id="GO:0051400">
    <property type="term" value="F:BH domain binding"/>
    <property type="evidence" value="ECO:0007669"/>
    <property type="project" value="TreeGrafter"/>
</dbReference>
<sequence length="350" mass="38516">MSVVPRRRPNVNVKTGMMSCLFFSQNGVADAAKHYGSGVSSSQIVMDSKETLHGNNVPKRPKNLEVSASNGYAAKSHCEDVEDGSLPCTPELQLDSELDVPSCPAGDQVLESDTRQLLSQFLNEFTGLSSPRWTDSKELTTLRRVVGKILEKHKYTYNGMLHKLSLDDRGDDVSFVSSVAESLFSDGTTNWGRIVSLVALGAIVCRRLKELGRDNCVEQVSDEITRYLVSEQRDWLQRADDVEESRREDSGKAQIHLQWYAPQTVTGRPRGRREVRQFGGREPVFRRDHELGSHRQSGGSRCNCLQAAEGAGQGQLCGAGVGRDHQIPGLGTAGLASQEQLLGWICGIFP</sequence>
<dbReference type="Proteomes" id="UP001187415">
    <property type="component" value="Unassembled WGS sequence"/>
</dbReference>
<accession>A0AA88MV11</accession>
<comment type="subcellular location">
    <subcellularLocation>
        <location evidence="2">Cytoplasm</location>
    </subcellularLocation>
    <subcellularLocation>
        <location evidence="1">Nucleus</location>
    </subcellularLocation>
</comment>
<dbReference type="InterPro" id="IPR046371">
    <property type="entry name" value="Bcl-2_BH1-3"/>
</dbReference>
<evidence type="ECO:0000256" key="5">
    <source>
        <dbReference type="ARBA" id="ARBA00022703"/>
    </source>
</evidence>